<gene>
    <name evidence="1" type="ORF">A673_05030</name>
</gene>
<evidence type="ECO:0000313" key="2">
    <source>
        <dbReference type="Proteomes" id="UP000014535"/>
    </source>
</evidence>
<dbReference type="AlphaFoldDB" id="A0A656IBA4"/>
<evidence type="ECO:0000313" key="1">
    <source>
        <dbReference type="EMBL" id="EPI62728.1"/>
    </source>
</evidence>
<protein>
    <submittedName>
        <fullName evidence="1">Uncharacterized protein</fullName>
    </submittedName>
</protein>
<reference evidence="1 2" key="1">
    <citation type="submission" date="2013-04" db="EMBL/GenBank/DDBJ databases">
        <authorList>
            <person name="McClelland M."/>
            <person name="Porwollik S."/>
            <person name="Desai P."/>
            <person name="Cheng P."/>
            <person name="Wollam A."/>
            <person name="Pepin K."/>
            <person name="Palsikar V.B."/>
            <person name="Fulton L."/>
            <person name="Fulton R."/>
            <person name="Delehaunty K."/>
            <person name="Fronick C."/>
            <person name="Godfrey J."/>
            <person name="Waligorski J."/>
            <person name="Appelbaum E."/>
            <person name="Tomlinson C."/>
            <person name="Warren W."/>
            <person name="Sodergren E."/>
            <person name="Weinstock G."/>
            <person name="Wilson R.K."/>
        </authorList>
    </citation>
    <scope>NUCLEOTIDE SEQUENCE [LARGE SCALE GENOMIC DNA]</scope>
    <source>
        <strain evidence="1 2">2009K0958</strain>
    </source>
</reference>
<dbReference type="EMBL" id="ATFT01000176">
    <property type="protein sequence ID" value="EPI62728.1"/>
    <property type="molecule type" value="Genomic_DNA"/>
</dbReference>
<dbReference type="Proteomes" id="UP000014535">
    <property type="component" value="Unassembled WGS sequence"/>
</dbReference>
<name>A0A656IBA4_SALE2</name>
<sequence length="41" mass="4717">MLFFPDIVRLSVTSHFNQQTSSFSVIYVPAIKTDLTGWKKI</sequence>
<comment type="caution">
    <text evidence="1">The sequence shown here is derived from an EMBL/GenBank/DDBJ whole genome shotgun (WGS) entry which is preliminary data.</text>
</comment>
<accession>A0A656IBA4</accession>
<proteinExistence type="predicted"/>
<organism evidence="1 2">
    <name type="scientific">Salmonella enteritidis (strain 2009K0958)</name>
    <dbReference type="NCBI Taxonomy" id="1192586"/>
    <lineage>
        <taxon>Bacteria</taxon>
        <taxon>Pseudomonadati</taxon>
        <taxon>Pseudomonadota</taxon>
        <taxon>Gammaproteobacteria</taxon>
        <taxon>Enterobacterales</taxon>
        <taxon>Enterobacteriaceae</taxon>
        <taxon>Salmonella</taxon>
    </lineage>
</organism>